<dbReference type="PANTHER" id="PTHR43280">
    <property type="entry name" value="ARAC-FAMILY TRANSCRIPTIONAL REGULATOR"/>
    <property type="match status" value="1"/>
</dbReference>
<evidence type="ECO:0000259" key="4">
    <source>
        <dbReference type="PROSITE" id="PS01124"/>
    </source>
</evidence>
<organism evidence="5 6">
    <name type="scientific">Arcticibacter svalbardensis MN12-7</name>
    <dbReference type="NCBI Taxonomy" id="1150600"/>
    <lineage>
        <taxon>Bacteria</taxon>
        <taxon>Pseudomonadati</taxon>
        <taxon>Bacteroidota</taxon>
        <taxon>Sphingobacteriia</taxon>
        <taxon>Sphingobacteriales</taxon>
        <taxon>Sphingobacteriaceae</taxon>
        <taxon>Arcticibacter</taxon>
    </lineage>
</organism>
<dbReference type="Proteomes" id="UP000014174">
    <property type="component" value="Unassembled WGS sequence"/>
</dbReference>
<dbReference type="InterPro" id="IPR018060">
    <property type="entry name" value="HTH_AraC"/>
</dbReference>
<evidence type="ECO:0000256" key="3">
    <source>
        <dbReference type="ARBA" id="ARBA00023163"/>
    </source>
</evidence>
<proteinExistence type="predicted"/>
<evidence type="ECO:0000256" key="1">
    <source>
        <dbReference type="ARBA" id="ARBA00023015"/>
    </source>
</evidence>
<sequence length="192" mass="22376">MKELYIKNMVCPRCVFAIEQVLEQQSLEFEEVKLGYVRLKVDLIDTQKIEKLRTEIKSLGFELLDDSKEKLVEKIKTCIINKIFYQSGEALQLNWSDLIAQELSHDYNYLSALFSSSEGTTIEQYIIRQKIERAKELISYKELSLKEIAWQLDYSSVAHLSSQFKRITTFTPSQYRAGMDSTPQRNNLDSVI</sequence>
<dbReference type="OrthoDB" id="952277at2"/>
<dbReference type="SMART" id="SM00342">
    <property type="entry name" value="HTH_ARAC"/>
    <property type="match status" value="1"/>
</dbReference>
<dbReference type="Gene3D" id="1.10.10.60">
    <property type="entry name" value="Homeodomain-like"/>
    <property type="match status" value="1"/>
</dbReference>
<dbReference type="InterPro" id="IPR036163">
    <property type="entry name" value="HMA_dom_sf"/>
</dbReference>
<dbReference type="PROSITE" id="PS01124">
    <property type="entry name" value="HTH_ARAC_FAMILY_2"/>
    <property type="match status" value="1"/>
</dbReference>
<dbReference type="Pfam" id="PF12833">
    <property type="entry name" value="HTH_18"/>
    <property type="match status" value="1"/>
</dbReference>
<comment type="caution">
    <text evidence="5">The sequence shown here is derived from an EMBL/GenBank/DDBJ whole genome shotgun (WGS) entry which is preliminary data.</text>
</comment>
<dbReference type="SUPFAM" id="SSF46689">
    <property type="entry name" value="Homeodomain-like"/>
    <property type="match status" value="1"/>
</dbReference>
<dbReference type="EMBL" id="AQPN01000101">
    <property type="protein sequence ID" value="EOR93887.1"/>
    <property type="molecule type" value="Genomic_DNA"/>
</dbReference>
<gene>
    <name evidence="5" type="ORF">ADIARSV_2880</name>
</gene>
<name>R9GPW8_9SPHI</name>
<keyword evidence="2" id="KW-0238">DNA-binding</keyword>
<dbReference type="Gene3D" id="3.30.70.100">
    <property type="match status" value="1"/>
</dbReference>
<keyword evidence="1" id="KW-0805">Transcription regulation</keyword>
<evidence type="ECO:0000313" key="5">
    <source>
        <dbReference type="EMBL" id="EOR93887.1"/>
    </source>
</evidence>
<dbReference type="AlphaFoldDB" id="R9GPW8"/>
<evidence type="ECO:0000256" key="2">
    <source>
        <dbReference type="ARBA" id="ARBA00023125"/>
    </source>
</evidence>
<keyword evidence="6" id="KW-1185">Reference proteome</keyword>
<accession>R9GPW8</accession>
<dbReference type="GO" id="GO:0046872">
    <property type="term" value="F:metal ion binding"/>
    <property type="evidence" value="ECO:0007669"/>
    <property type="project" value="InterPro"/>
</dbReference>
<dbReference type="SUPFAM" id="SSF55008">
    <property type="entry name" value="HMA, heavy metal-associated domain"/>
    <property type="match status" value="1"/>
</dbReference>
<dbReference type="eggNOG" id="COG2207">
    <property type="taxonomic scope" value="Bacteria"/>
</dbReference>
<keyword evidence="3" id="KW-0804">Transcription</keyword>
<dbReference type="GO" id="GO:0043565">
    <property type="term" value="F:sequence-specific DNA binding"/>
    <property type="evidence" value="ECO:0007669"/>
    <property type="project" value="InterPro"/>
</dbReference>
<protein>
    <submittedName>
        <fullName evidence="5">Putative regulatory protein</fullName>
    </submittedName>
</protein>
<dbReference type="PANTHER" id="PTHR43280:SF2">
    <property type="entry name" value="HTH-TYPE TRANSCRIPTIONAL REGULATOR EXSA"/>
    <property type="match status" value="1"/>
</dbReference>
<feature type="domain" description="HTH araC/xylS-type" evidence="4">
    <location>
        <begin position="99"/>
        <end position="178"/>
    </location>
</feature>
<reference evidence="5 6" key="1">
    <citation type="journal article" date="2013" name="Genome Announc.">
        <title>Draft Genome Sequence of Arcticibacter svalbardensis Strain MN12-7T, a Member of the Family Sphingobacteriaceae Isolated from an Arctic Soil Sample.</title>
        <authorList>
            <person name="Shivaji S."/>
            <person name="Ara S."/>
            <person name="Prasad S."/>
            <person name="Manasa B.P."/>
            <person name="Begum Z."/>
            <person name="Singh A."/>
            <person name="Kumar Pinnaka A."/>
        </authorList>
    </citation>
    <scope>NUCLEOTIDE SEQUENCE [LARGE SCALE GENOMIC DNA]</scope>
    <source>
        <strain evidence="5 6">MN12-7</strain>
    </source>
</reference>
<dbReference type="InterPro" id="IPR009057">
    <property type="entry name" value="Homeodomain-like_sf"/>
</dbReference>
<evidence type="ECO:0000313" key="6">
    <source>
        <dbReference type="Proteomes" id="UP000014174"/>
    </source>
</evidence>
<dbReference type="PATRIC" id="fig|1150600.3.peg.2850"/>
<dbReference type="STRING" id="1150600.ADIARSV_2880"/>
<dbReference type="GO" id="GO:0003700">
    <property type="term" value="F:DNA-binding transcription factor activity"/>
    <property type="evidence" value="ECO:0007669"/>
    <property type="project" value="InterPro"/>
</dbReference>
<dbReference type="RefSeq" id="WP_016196111.1">
    <property type="nucleotide sequence ID" value="NZ_AQPN01000101.1"/>
</dbReference>